<organism evidence="1 2">
    <name type="scientific">Cohnella phaseoli</name>
    <dbReference type="NCBI Taxonomy" id="456490"/>
    <lineage>
        <taxon>Bacteria</taxon>
        <taxon>Bacillati</taxon>
        <taxon>Bacillota</taxon>
        <taxon>Bacilli</taxon>
        <taxon>Bacillales</taxon>
        <taxon>Paenibacillaceae</taxon>
        <taxon>Cohnella</taxon>
    </lineage>
</organism>
<comment type="caution">
    <text evidence="1">The sequence shown here is derived from an EMBL/GenBank/DDBJ whole genome shotgun (WGS) entry which is preliminary data.</text>
</comment>
<dbReference type="AlphaFoldDB" id="A0A3D9IY17"/>
<dbReference type="RefSeq" id="WP_116062646.1">
    <property type="nucleotide sequence ID" value="NZ_QRDZ01000018.1"/>
</dbReference>
<reference evidence="1 2" key="1">
    <citation type="submission" date="2018-07" db="EMBL/GenBank/DDBJ databases">
        <title>Genomic Encyclopedia of Type Strains, Phase III (KMG-III): the genomes of soil and plant-associated and newly described type strains.</title>
        <authorList>
            <person name="Whitman W."/>
        </authorList>
    </citation>
    <scope>NUCLEOTIDE SEQUENCE [LARGE SCALE GENOMIC DNA]</scope>
    <source>
        <strain evidence="1 2">CECT 7287</strain>
    </source>
</reference>
<evidence type="ECO:0000313" key="2">
    <source>
        <dbReference type="Proteomes" id="UP000256977"/>
    </source>
</evidence>
<protein>
    <recommendedName>
        <fullName evidence="3">50S ribosomal protein L33</fullName>
    </recommendedName>
</protein>
<evidence type="ECO:0008006" key="3">
    <source>
        <dbReference type="Google" id="ProtNLM"/>
    </source>
</evidence>
<dbReference type="OrthoDB" id="2663988at2"/>
<name>A0A3D9IY17_9BACL</name>
<evidence type="ECO:0000313" key="1">
    <source>
        <dbReference type="EMBL" id="RED66409.1"/>
    </source>
</evidence>
<dbReference type="EMBL" id="QRDZ01000018">
    <property type="protein sequence ID" value="RED66409.1"/>
    <property type="molecule type" value="Genomic_DNA"/>
</dbReference>
<dbReference type="Proteomes" id="UP000256977">
    <property type="component" value="Unassembled WGS sequence"/>
</dbReference>
<sequence>MAKVTRSQAQRLVGKQVYAVRKDGTIATGKLVRIAGDTLVLEQPRGKKARTSAILPLVLFDLLAIGTVDGGFGWGGGFGGWGGGLGGGWGWW</sequence>
<gene>
    <name evidence="1" type="ORF">DFP98_11830</name>
</gene>
<accession>A0A3D9IY17</accession>
<proteinExistence type="predicted"/>
<keyword evidence="2" id="KW-1185">Reference proteome</keyword>